<name>A0A1G4S708_9BACL</name>
<evidence type="ECO:0000256" key="5">
    <source>
        <dbReference type="PIRSR" id="PIRSR600821-50"/>
    </source>
</evidence>
<proteinExistence type="inferred from homology"/>
<protein>
    <recommendedName>
        <fullName evidence="4">Alanine racemase</fullName>
        <ecNumber evidence="4">5.1.1.1</ecNumber>
    </recommendedName>
</protein>
<dbReference type="Gene3D" id="2.40.37.10">
    <property type="entry name" value="Lyase, Ornithine Decarboxylase, Chain A, domain 1"/>
    <property type="match status" value="1"/>
</dbReference>
<dbReference type="STRING" id="624147.SAMN04487970_102429"/>
<gene>
    <name evidence="8" type="ORF">SAMN04487970_102429</name>
</gene>
<dbReference type="InterPro" id="IPR011079">
    <property type="entry name" value="Ala_racemase_C"/>
</dbReference>
<dbReference type="CDD" id="cd00430">
    <property type="entry name" value="PLPDE_III_AR"/>
    <property type="match status" value="1"/>
</dbReference>
<dbReference type="SMART" id="SM01005">
    <property type="entry name" value="Ala_racemase_C"/>
    <property type="match status" value="1"/>
</dbReference>
<dbReference type="EMBL" id="FMTT01000024">
    <property type="protein sequence ID" value="SCW65042.1"/>
    <property type="molecule type" value="Genomic_DNA"/>
</dbReference>
<dbReference type="EC" id="5.1.1.1" evidence="4"/>
<dbReference type="InterPro" id="IPR020622">
    <property type="entry name" value="Ala_racemase_pyridoxalP-BS"/>
</dbReference>
<dbReference type="GO" id="GO:0008784">
    <property type="term" value="F:alanine racemase activity"/>
    <property type="evidence" value="ECO:0007669"/>
    <property type="project" value="UniProtKB-UniRule"/>
</dbReference>
<feature type="active site" description="Proton acceptor; specific for L-alanine" evidence="4">
    <location>
        <position position="297"/>
    </location>
</feature>
<evidence type="ECO:0000256" key="2">
    <source>
        <dbReference type="ARBA" id="ARBA00022898"/>
    </source>
</evidence>
<dbReference type="AlphaFoldDB" id="A0A1G4S708"/>
<evidence type="ECO:0000259" key="7">
    <source>
        <dbReference type="SMART" id="SM01005"/>
    </source>
</evidence>
<sequence length="414" mass="44412">MHTRNDRNVKPHEELPCSIMTEPDYVDWDGSFSHRPTLAEISLDAIASNAAYFKSLLQPGCQWMAVVKANGYGHGAVETAKATLSAGADRLGVAFLDEALRLRSAGIAAPILVLGYTPPEAIREAVAADVTLTVFTGETIETVMREAESLGRTARIHLKIETGMNRLGVTSAEAALRLARRANESPYVTLEGVFTHFANADHPSPAYTELQFARFLEFRGAFEEAGISVPVWHCCNTAATIASPHMHLDMVRVGIGLYGLKPSIRGAIAGAPLKPAMRLKSQIVSLKDVPALEPVSYGCTFASDKDTRIAIVPIGYADGMPRALSNKGTATVRGQSAPISGTICMDQLMLDVTAIPDAKPGDEVLLFGTPEDKVTAADVASHAHTIHYEIVCGISARVPRVYVKEGRTVSTCFI</sequence>
<keyword evidence="9" id="KW-1185">Reference proteome</keyword>
<dbReference type="InterPro" id="IPR000821">
    <property type="entry name" value="Ala_racemase"/>
</dbReference>
<dbReference type="PANTHER" id="PTHR30511:SF0">
    <property type="entry name" value="ALANINE RACEMASE, CATABOLIC-RELATED"/>
    <property type="match status" value="1"/>
</dbReference>
<dbReference type="InterPro" id="IPR001608">
    <property type="entry name" value="Ala_racemase_N"/>
</dbReference>
<dbReference type="Pfam" id="PF01168">
    <property type="entry name" value="Ala_racemase_N"/>
    <property type="match status" value="1"/>
</dbReference>
<dbReference type="Pfam" id="PF00842">
    <property type="entry name" value="Ala_racemase_C"/>
    <property type="match status" value="1"/>
</dbReference>
<dbReference type="UniPathway" id="UPA00042">
    <property type="reaction ID" value="UER00497"/>
</dbReference>
<dbReference type="NCBIfam" id="TIGR00492">
    <property type="entry name" value="alr"/>
    <property type="match status" value="1"/>
</dbReference>
<dbReference type="SUPFAM" id="SSF50621">
    <property type="entry name" value="Alanine racemase C-terminal domain-like"/>
    <property type="match status" value="1"/>
</dbReference>
<feature type="binding site" evidence="4 6">
    <location>
        <position position="345"/>
    </location>
    <ligand>
        <name>substrate</name>
    </ligand>
</feature>
<dbReference type="PRINTS" id="PR00992">
    <property type="entry name" value="ALARACEMASE"/>
</dbReference>
<feature type="active site" description="Proton acceptor; specific for D-alanine" evidence="4">
    <location>
        <position position="68"/>
    </location>
</feature>
<dbReference type="GO" id="GO:0005829">
    <property type="term" value="C:cytosol"/>
    <property type="evidence" value="ECO:0007669"/>
    <property type="project" value="TreeGrafter"/>
</dbReference>
<dbReference type="PROSITE" id="PS00395">
    <property type="entry name" value="ALANINE_RACEMASE"/>
    <property type="match status" value="1"/>
</dbReference>
<dbReference type="InterPro" id="IPR009006">
    <property type="entry name" value="Ala_racemase/Decarboxylase_C"/>
</dbReference>
<dbReference type="GO" id="GO:0009252">
    <property type="term" value="P:peptidoglycan biosynthetic process"/>
    <property type="evidence" value="ECO:0007669"/>
    <property type="project" value="TreeGrafter"/>
</dbReference>
<feature type="binding site" evidence="4 6">
    <location>
        <position position="166"/>
    </location>
    <ligand>
        <name>substrate</name>
    </ligand>
</feature>
<accession>A0A1G4S708</accession>
<evidence type="ECO:0000313" key="9">
    <source>
        <dbReference type="Proteomes" id="UP000198601"/>
    </source>
</evidence>
<comment type="catalytic activity">
    <reaction evidence="4">
        <text>L-alanine = D-alanine</text>
        <dbReference type="Rhea" id="RHEA:20249"/>
        <dbReference type="ChEBI" id="CHEBI:57416"/>
        <dbReference type="ChEBI" id="CHEBI:57972"/>
        <dbReference type="EC" id="5.1.1.1"/>
    </reaction>
</comment>
<comment type="function">
    <text evidence="4">Catalyzes the interconversion of L-alanine and D-alanine. May also act on other amino acids.</text>
</comment>
<comment type="similarity">
    <text evidence="4">Belongs to the alanine racemase family.</text>
</comment>
<feature type="domain" description="Alanine racemase C-terminal" evidence="7">
    <location>
        <begin position="276"/>
        <end position="403"/>
    </location>
</feature>
<keyword evidence="3 4" id="KW-0413">Isomerase</keyword>
<dbReference type="FunFam" id="3.20.20.10:FF:000002">
    <property type="entry name" value="Alanine racemase"/>
    <property type="match status" value="1"/>
</dbReference>
<dbReference type="GO" id="GO:0030170">
    <property type="term" value="F:pyridoxal phosphate binding"/>
    <property type="evidence" value="ECO:0007669"/>
    <property type="project" value="UniProtKB-UniRule"/>
</dbReference>
<evidence type="ECO:0000256" key="4">
    <source>
        <dbReference type="HAMAP-Rule" id="MF_01201"/>
    </source>
</evidence>
<feature type="modified residue" description="N6-(pyridoxal phosphate)lysine" evidence="4 5">
    <location>
        <position position="68"/>
    </location>
</feature>
<dbReference type="SUPFAM" id="SSF51419">
    <property type="entry name" value="PLP-binding barrel"/>
    <property type="match status" value="1"/>
</dbReference>
<dbReference type="Gene3D" id="3.20.20.10">
    <property type="entry name" value="Alanine racemase"/>
    <property type="match status" value="1"/>
</dbReference>
<dbReference type="GO" id="GO:0030632">
    <property type="term" value="P:D-alanine biosynthetic process"/>
    <property type="evidence" value="ECO:0007669"/>
    <property type="project" value="UniProtKB-UniRule"/>
</dbReference>
<comment type="cofactor">
    <cofactor evidence="1 4 5">
        <name>pyridoxal 5'-phosphate</name>
        <dbReference type="ChEBI" id="CHEBI:597326"/>
    </cofactor>
</comment>
<evidence type="ECO:0000313" key="8">
    <source>
        <dbReference type="EMBL" id="SCW65042.1"/>
    </source>
</evidence>
<dbReference type="PANTHER" id="PTHR30511">
    <property type="entry name" value="ALANINE RACEMASE"/>
    <property type="match status" value="1"/>
</dbReference>
<dbReference type="InterPro" id="IPR029066">
    <property type="entry name" value="PLP-binding_barrel"/>
</dbReference>
<reference evidence="9" key="1">
    <citation type="submission" date="2016-10" db="EMBL/GenBank/DDBJ databases">
        <authorList>
            <person name="Varghese N."/>
            <person name="Submissions S."/>
        </authorList>
    </citation>
    <scope>NUCLEOTIDE SEQUENCE [LARGE SCALE GENOMIC DNA]</scope>
    <source>
        <strain evidence="9">CGMCC 1.8946</strain>
    </source>
</reference>
<evidence type="ECO:0000256" key="6">
    <source>
        <dbReference type="PIRSR" id="PIRSR600821-52"/>
    </source>
</evidence>
<dbReference type="HAMAP" id="MF_01201">
    <property type="entry name" value="Ala_racemase"/>
    <property type="match status" value="1"/>
</dbReference>
<evidence type="ECO:0000256" key="1">
    <source>
        <dbReference type="ARBA" id="ARBA00001933"/>
    </source>
</evidence>
<dbReference type="Proteomes" id="UP000198601">
    <property type="component" value="Unassembled WGS sequence"/>
</dbReference>
<evidence type="ECO:0000256" key="3">
    <source>
        <dbReference type="ARBA" id="ARBA00023235"/>
    </source>
</evidence>
<organism evidence="8 9">
    <name type="scientific">Paenibacillus tianmuensis</name>
    <dbReference type="NCBI Taxonomy" id="624147"/>
    <lineage>
        <taxon>Bacteria</taxon>
        <taxon>Bacillati</taxon>
        <taxon>Bacillota</taxon>
        <taxon>Bacilli</taxon>
        <taxon>Bacillales</taxon>
        <taxon>Paenibacillaceae</taxon>
        <taxon>Paenibacillus</taxon>
    </lineage>
</organism>
<comment type="pathway">
    <text evidence="4">Amino-acid biosynthesis; D-alanine biosynthesis; D-alanine from L-alanine: step 1/1.</text>
</comment>
<keyword evidence="2 4" id="KW-0663">Pyridoxal phosphate</keyword>